<dbReference type="GO" id="GO:0000166">
    <property type="term" value="F:nucleotide binding"/>
    <property type="evidence" value="ECO:0007669"/>
    <property type="project" value="InterPro"/>
</dbReference>
<evidence type="ECO:0000256" key="2">
    <source>
        <dbReference type="ARBA" id="ARBA00023002"/>
    </source>
</evidence>
<comment type="similarity">
    <text evidence="1">Belongs to the Gfo/Idh/MocA family.</text>
</comment>
<proteinExistence type="inferred from homology"/>
<dbReference type="PANTHER" id="PTHR22604">
    <property type="entry name" value="OXIDOREDUCTASES"/>
    <property type="match status" value="1"/>
</dbReference>
<keyword evidence="2" id="KW-0560">Oxidoreductase</keyword>
<dbReference type="Gene3D" id="3.30.360.10">
    <property type="entry name" value="Dihydrodipicolinate Reductase, domain 2"/>
    <property type="match status" value="1"/>
</dbReference>
<protein>
    <submittedName>
        <fullName evidence="5">NAD-dependent oxidoreductase</fullName>
    </submittedName>
</protein>
<dbReference type="InterPro" id="IPR050984">
    <property type="entry name" value="Gfo/Idh/MocA_domain"/>
</dbReference>
<dbReference type="SUPFAM" id="SSF55347">
    <property type="entry name" value="Glyceraldehyde-3-phosphate dehydrogenase-like, C-terminal domain"/>
    <property type="match status" value="1"/>
</dbReference>
<dbReference type="PANTHER" id="PTHR22604:SF105">
    <property type="entry name" value="TRANS-1,2-DIHYDROBENZENE-1,2-DIOL DEHYDROGENASE"/>
    <property type="match status" value="1"/>
</dbReference>
<dbReference type="EMBL" id="WBSO01000002">
    <property type="protein sequence ID" value="KAB8300767.1"/>
    <property type="molecule type" value="Genomic_DNA"/>
</dbReference>
<dbReference type="Gene3D" id="3.40.50.720">
    <property type="entry name" value="NAD(P)-binding Rossmann-like Domain"/>
    <property type="match status" value="1"/>
</dbReference>
<evidence type="ECO:0000313" key="5">
    <source>
        <dbReference type="EMBL" id="KAB8300767.1"/>
    </source>
</evidence>
<sequence length="376" mass="40725">MTDSTTAITSGMPSTATMPYTALEHPVNVAILGAGRIAQKMATTLNLMAQDPTYRAYARPYAIASRDKTRAEEFAEQYGIPVAYGSYAQMLDDPHVDLVYIATPHSLHAEQAIACMEAGKHVLVEKAFTVNAEQARRVIDASRRTGTLCAEAIWTRYMPSRALIRGLVEDGTIGDVCAISANLSYPTTHKQRIVDPKLAGGALLDVGVYPLNFIDMAIGPADTGTDGDTTATAGNDAAHGRRIARLETAMTPYTTGVDAQSTTTLFYDDGVMAVSTCSLLAVSDRDGAIWGTDGYLMCRNVNNVERIDVYGKDHALIRSIPVPKQLTGYEYEVAACASAIASGSIECPDMPHADTLRMMRLLDQIRERWGLRYPCE</sequence>
<dbReference type="InterPro" id="IPR036291">
    <property type="entry name" value="NAD(P)-bd_dom_sf"/>
</dbReference>
<gene>
    <name evidence="5" type="ORF">DSM100238_0494</name>
</gene>
<name>A0A6A2W4G1_9BIFI</name>
<dbReference type="Proteomes" id="UP000440041">
    <property type="component" value="Unassembled WGS sequence"/>
</dbReference>
<dbReference type="Pfam" id="PF01408">
    <property type="entry name" value="GFO_IDH_MocA"/>
    <property type="match status" value="1"/>
</dbReference>
<evidence type="ECO:0000259" key="3">
    <source>
        <dbReference type="Pfam" id="PF01408"/>
    </source>
</evidence>
<evidence type="ECO:0000313" key="6">
    <source>
        <dbReference type="Proteomes" id="UP000440041"/>
    </source>
</evidence>
<comment type="caution">
    <text evidence="5">The sequence shown here is derived from an EMBL/GenBank/DDBJ whole genome shotgun (WGS) entry which is preliminary data.</text>
</comment>
<dbReference type="AlphaFoldDB" id="A0A6A2W4G1"/>
<reference evidence="5 6" key="1">
    <citation type="submission" date="2019-09" db="EMBL/GenBank/DDBJ databases">
        <title>Characterization of the phylogenetic diversity of two novel species belonging to the genus Bifidobacterium: Bifidobacterium cebidarum sp. nov. and Bifidobacterium leontopitheci sp. nov.</title>
        <authorList>
            <person name="Lugli G.A."/>
            <person name="Duranti S."/>
            <person name="Milani C."/>
            <person name="Turroni F."/>
            <person name="Ventura M."/>
        </authorList>
    </citation>
    <scope>NUCLEOTIDE SEQUENCE [LARGE SCALE GENOMIC DNA]</scope>
    <source>
        <strain evidence="5 6">DSM 100238</strain>
    </source>
</reference>
<dbReference type="Pfam" id="PF22725">
    <property type="entry name" value="GFO_IDH_MocA_C3"/>
    <property type="match status" value="1"/>
</dbReference>
<evidence type="ECO:0000259" key="4">
    <source>
        <dbReference type="Pfam" id="PF22725"/>
    </source>
</evidence>
<organism evidence="5 6">
    <name type="scientific">Bifidobacterium apri</name>
    <dbReference type="NCBI Taxonomy" id="1769423"/>
    <lineage>
        <taxon>Bacteria</taxon>
        <taxon>Bacillati</taxon>
        <taxon>Actinomycetota</taxon>
        <taxon>Actinomycetes</taxon>
        <taxon>Bifidobacteriales</taxon>
        <taxon>Bifidobacteriaceae</taxon>
        <taxon>Bifidobacterium</taxon>
    </lineage>
</organism>
<dbReference type="InterPro" id="IPR000683">
    <property type="entry name" value="Gfo/Idh/MocA-like_OxRdtase_N"/>
</dbReference>
<accession>A0A6A2W4G1</accession>
<dbReference type="InterPro" id="IPR055170">
    <property type="entry name" value="GFO_IDH_MocA-like_dom"/>
</dbReference>
<evidence type="ECO:0000256" key="1">
    <source>
        <dbReference type="ARBA" id="ARBA00010928"/>
    </source>
</evidence>
<feature type="domain" description="Gfo/Idh/MocA-like oxidoreductase N-terminal" evidence="3">
    <location>
        <begin position="27"/>
        <end position="149"/>
    </location>
</feature>
<dbReference type="GO" id="GO:0016491">
    <property type="term" value="F:oxidoreductase activity"/>
    <property type="evidence" value="ECO:0007669"/>
    <property type="project" value="UniProtKB-KW"/>
</dbReference>
<feature type="domain" description="GFO/IDH/MocA-like oxidoreductase" evidence="4">
    <location>
        <begin position="164"/>
        <end position="296"/>
    </location>
</feature>
<dbReference type="SUPFAM" id="SSF51735">
    <property type="entry name" value="NAD(P)-binding Rossmann-fold domains"/>
    <property type="match status" value="1"/>
</dbReference>
<keyword evidence="6" id="KW-1185">Reference proteome</keyword>